<gene>
    <name evidence="1" type="ORF">L6164_026401</name>
</gene>
<dbReference type="Proteomes" id="UP000828941">
    <property type="component" value="Chromosome 11"/>
</dbReference>
<comment type="caution">
    <text evidence="1">The sequence shown here is derived from an EMBL/GenBank/DDBJ whole genome shotgun (WGS) entry which is preliminary data.</text>
</comment>
<keyword evidence="2" id="KW-1185">Reference proteome</keyword>
<evidence type="ECO:0000313" key="1">
    <source>
        <dbReference type="EMBL" id="KAI4313417.1"/>
    </source>
</evidence>
<evidence type="ECO:0000313" key="2">
    <source>
        <dbReference type="Proteomes" id="UP000828941"/>
    </source>
</evidence>
<accession>A0ACB9LQL0</accession>
<dbReference type="EMBL" id="CM039436">
    <property type="protein sequence ID" value="KAI4313417.1"/>
    <property type="molecule type" value="Genomic_DNA"/>
</dbReference>
<reference evidence="1 2" key="1">
    <citation type="journal article" date="2022" name="DNA Res.">
        <title>Chromosomal-level genome assembly of the orchid tree Bauhinia variegata (Leguminosae; Cercidoideae) supports the allotetraploid origin hypothesis of Bauhinia.</title>
        <authorList>
            <person name="Zhong Y."/>
            <person name="Chen Y."/>
            <person name="Zheng D."/>
            <person name="Pang J."/>
            <person name="Liu Y."/>
            <person name="Luo S."/>
            <person name="Meng S."/>
            <person name="Qian L."/>
            <person name="Wei D."/>
            <person name="Dai S."/>
            <person name="Zhou R."/>
        </authorList>
    </citation>
    <scope>NUCLEOTIDE SEQUENCE [LARGE SCALE GENOMIC DNA]</scope>
    <source>
        <strain evidence="1">BV-YZ2020</strain>
    </source>
</reference>
<organism evidence="1 2">
    <name type="scientific">Bauhinia variegata</name>
    <name type="common">Purple orchid tree</name>
    <name type="synonym">Phanera variegata</name>
    <dbReference type="NCBI Taxonomy" id="167791"/>
    <lineage>
        <taxon>Eukaryota</taxon>
        <taxon>Viridiplantae</taxon>
        <taxon>Streptophyta</taxon>
        <taxon>Embryophyta</taxon>
        <taxon>Tracheophyta</taxon>
        <taxon>Spermatophyta</taxon>
        <taxon>Magnoliopsida</taxon>
        <taxon>eudicotyledons</taxon>
        <taxon>Gunneridae</taxon>
        <taxon>Pentapetalae</taxon>
        <taxon>rosids</taxon>
        <taxon>fabids</taxon>
        <taxon>Fabales</taxon>
        <taxon>Fabaceae</taxon>
        <taxon>Cercidoideae</taxon>
        <taxon>Cercideae</taxon>
        <taxon>Bauhiniinae</taxon>
        <taxon>Bauhinia</taxon>
    </lineage>
</organism>
<proteinExistence type="predicted"/>
<protein>
    <submittedName>
        <fullName evidence="1">Uncharacterized protein</fullName>
    </submittedName>
</protein>
<name>A0ACB9LQL0_BAUVA</name>
<sequence>MILPYSFIQRISKVKNLLVAHNSFEEIFTYGNQAGDGTNIDNVVRVKDLYLRNLPKLRQICKEGYNIRLNDLTSLSLCKCEGLLYLVIPSTAKTLSQPTVMKIEECKTIKEIVADKVNADVEERDHEITFNKMKIIKLIRLPLLESFSSGNYAFKFPSLENALICECPNLKIFSKGVPITPKLQKVEVEVEDRDWYWVGGDLNKTLQKMDANKELWHDQVSAKEFKNLRSVVVDSCEFVSNVVPFNVLKALINLEELEVKNRSNAEVVFLLDGEDIDDKIVILTNKLKKLILSNLPNLRHVWNKDYQTVTFKNLQGVHVFNCERLSYLLQRKKGKQCLLVLCSPN</sequence>